<keyword evidence="3" id="KW-0804">Transcription</keyword>
<dbReference type="PROSITE" id="PS50217">
    <property type="entry name" value="BZIP"/>
    <property type="match status" value="1"/>
</dbReference>
<evidence type="ECO:0000256" key="5">
    <source>
        <dbReference type="SAM" id="MobiDB-lite"/>
    </source>
</evidence>
<dbReference type="AlphaFoldDB" id="A0A7G3A959"/>
<proteinExistence type="predicted"/>
<dbReference type="GO" id="GO:0000981">
    <property type="term" value="F:DNA-binding transcription factor activity, RNA polymerase II-specific"/>
    <property type="evidence" value="ECO:0007669"/>
    <property type="project" value="TreeGrafter"/>
</dbReference>
<dbReference type="RefSeq" id="XP_055695562.1">
    <property type="nucleotide sequence ID" value="XM_055839587.1"/>
</dbReference>
<keyword evidence="4" id="KW-0175">Coiled coil</keyword>
<dbReference type="PROSITE" id="PS00036">
    <property type="entry name" value="BZIP_BASIC"/>
    <property type="match status" value="1"/>
</dbReference>
<dbReference type="SMART" id="SM00338">
    <property type="entry name" value="BRLZ"/>
    <property type="match status" value="1"/>
</dbReference>
<dbReference type="EMBL" id="GITU01000367">
    <property type="protein sequence ID" value="MBC1169070.1"/>
    <property type="molecule type" value="Transcribed_RNA"/>
</dbReference>
<dbReference type="InterPro" id="IPR004827">
    <property type="entry name" value="bZIP"/>
</dbReference>
<keyword evidence="2" id="KW-0238">DNA-binding</keyword>
<dbReference type="PANTHER" id="PTHR23351:SF24">
    <property type="entry name" value="ACTIVATING TRANSCRIPTION FACTOR 3-RELATED"/>
    <property type="match status" value="1"/>
</dbReference>
<dbReference type="GeneID" id="129797219"/>
<feature type="region of interest" description="Disordered" evidence="5">
    <location>
        <begin position="96"/>
        <end position="160"/>
    </location>
</feature>
<protein>
    <submittedName>
        <fullName evidence="7">Putative activating transcription factor 3</fullName>
    </submittedName>
</protein>
<organism evidence="7">
    <name type="scientific">Lutzomyia longipalpis</name>
    <name type="common">Sand fly</name>
    <dbReference type="NCBI Taxonomy" id="7200"/>
    <lineage>
        <taxon>Eukaryota</taxon>
        <taxon>Metazoa</taxon>
        <taxon>Ecdysozoa</taxon>
        <taxon>Arthropoda</taxon>
        <taxon>Hexapoda</taxon>
        <taxon>Insecta</taxon>
        <taxon>Pterygota</taxon>
        <taxon>Neoptera</taxon>
        <taxon>Endopterygota</taxon>
        <taxon>Diptera</taxon>
        <taxon>Nematocera</taxon>
        <taxon>Psychodoidea</taxon>
        <taxon>Psychodidae</taxon>
        <taxon>Lutzomyia</taxon>
        <taxon>Lutzomyia</taxon>
    </lineage>
</organism>
<accession>A0A7G3A959</accession>
<dbReference type="OrthoDB" id="2596881at2759"/>
<evidence type="ECO:0000256" key="4">
    <source>
        <dbReference type="SAM" id="Coils"/>
    </source>
</evidence>
<dbReference type="PRINTS" id="PR00042">
    <property type="entry name" value="LEUZIPPRFOS"/>
</dbReference>
<dbReference type="InterPro" id="IPR046347">
    <property type="entry name" value="bZIP_sf"/>
</dbReference>
<dbReference type="VEuPathDB" id="VectorBase:LLONM1_011812"/>
<evidence type="ECO:0000256" key="2">
    <source>
        <dbReference type="ARBA" id="ARBA00023125"/>
    </source>
</evidence>
<reference evidence="7" key="1">
    <citation type="journal article" date="2020" name="BMC">
        <title>Leishmania infection induces a limited differential gene expression in the sand fly midgut.</title>
        <authorList>
            <person name="Coutinho-Abreu I.V."/>
            <person name="Serafim T.D."/>
            <person name="Meneses C."/>
            <person name="Kamhawi S."/>
            <person name="Oliveira F."/>
            <person name="Valenzuela J.G."/>
        </authorList>
    </citation>
    <scope>NUCLEOTIDE SEQUENCE</scope>
    <source>
        <strain evidence="7">Jacobina</strain>
        <tissue evidence="7">Midgut</tissue>
    </source>
</reference>
<dbReference type="CTD" id="467"/>
<feature type="coiled-coil region" evidence="4">
    <location>
        <begin position="181"/>
        <end position="211"/>
    </location>
</feature>
<keyword evidence="1" id="KW-0805">Transcription regulation</keyword>
<sequence length="422" mass="45884">MFDLNMGLAGAPLLGIDGSGVCTTPRTPEILNSLIDITNPLEYSYSSARPSQVSNIDSCCSDSTLDSPAGQTTPPSVQKTCSLLIKAGLKLSIQSKRKMSGGSVGDSSSGMEHGGKVAKKEDNTSDEDVEEKILGKNGSIQKQLTPEDEDRRRRRRERNKIAATKCRMKKRERTLNLVSESEVLEQQNIELKTQERALETQRRKLIEALQSHSASCMRPGGYSPPTTCYQSQCKFGANCRLMKSEHQGLEIDTTSPYGCKSTTSDSNTTCYGSPESACSSTLKSPGDIDIAAYNSPGMKNEYIPNCEGGEEAAVLSCSQYMLKTELTDSSPYTSVQSADRFLFENTENFDTDRVPDIIRDNNNDYTGSCGTFVENTLLKADFLSATSEFINLADGTETQFTDLDSGITTYTNLPPNSTSGGC</sequence>
<dbReference type="GO" id="GO:0000978">
    <property type="term" value="F:RNA polymerase II cis-regulatory region sequence-specific DNA binding"/>
    <property type="evidence" value="ECO:0007669"/>
    <property type="project" value="TreeGrafter"/>
</dbReference>
<dbReference type="GO" id="GO:0005634">
    <property type="term" value="C:nucleus"/>
    <property type="evidence" value="ECO:0007669"/>
    <property type="project" value="TreeGrafter"/>
</dbReference>
<evidence type="ECO:0000256" key="1">
    <source>
        <dbReference type="ARBA" id="ARBA00023015"/>
    </source>
</evidence>
<evidence type="ECO:0000259" key="6">
    <source>
        <dbReference type="PROSITE" id="PS50217"/>
    </source>
</evidence>
<dbReference type="InterPro" id="IPR000837">
    <property type="entry name" value="AP-1"/>
</dbReference>
<feature type="domain" description="BZIP" evidence="6">
    <location>
        <begin position="149"/>
        <end position="212"/>
    </location>
</feature>
<dbReference type="Pfam" id="PF00170">
    <property type="entry name" value="bZIP_1"/>
    <property type="match status" value="1"/>
</dbReference>
<dbReference type="RefSeq" id="XP_055695561.1">
    <property type="nucleotide sequence ID" value="XM_055839586.1"/>
</dbReference>
<dbReference type="SUPFAM" id="SSF57959">
    <property type="entry name" value="Leucine zipper domain"/>
    <property type="match status" value="1"/>
</dbReference>
<name>A0A7G3A959_LUTLO</name>
<dbReference type="PANTHER" id="PTHR23351">
    <property type="entry name" value="FOS TRANSCRIPTION FACTOR-RELATED"/>
    <property type="match status" value="1"/>
</dbReference>
<feature type="compositionally biased region" description="Basic and acidic residues" evidence="5">
    <location>
        <begin position="113"/>
        <end position="123"/>
    </location>
</feature>
<dbReference type="Gene3D" id="1.20.5.170">
    <property type="match status" value="1"/>
</dbReference>
<dbReference type="KEGG" id="lll:129797219"/>
<evidence type="ECO:0000256" key="3">
    <source>
        <dbReference type="ARBA" id="ARBA00023163"/>
    </source>
</evidence>
<evidence type="ECO:0000313" key="7">
    <source>
        <dbReference type="EMBL" id="MBC1169070.1"/>
    </source>
</evidence>